<protein>
    <submittedName>
        <fullName evidence="1">Uncharacterized protein</fullName>
    </submittedName>
</protein>
<evidence type="ECO:0000313" key="2">
    <source>
        <dbReference type="Proteomes" id="UP000554235"/>
    </source>
</evidence>
<proteinExistence type="predicted"/>
<gene>
    <name evidence="1" type="ORF">FALBO_4923</name>
</gene>
<accession>A0A8H4LFP8</accession>
<evidence type="ECO:0000313" key="1">
    <source>
        <dbReference type="EMBL" id="KAF4468191.1"/>
    </source>
</evidence>
<reference evidence="1 2" key="1">
    <citation type="submission" date="2020-01" db="EMBL/GenBank/DDBJ databases">
        <title>Identification and distribution of gene clusters putatively required for synthesis of sphingolipid metabolism inhibitors in phylogenetically diverse species of the filamentous fungus Fusarium.</title>
        <authorList>
            <person name="Kim H.-S."/>
            <person name="Busman M."/>
            <person name="Brown D.W."/>
            <person name="Divon H."/>
            <person name="Uhlig S."/>
            <person name="Proctor R.H."/>
        </authorList>
    </citation>
    <scope>NUCLEOTIDE SEQUENCE [LARGE SCALE GENOMIC DNA]</scope>
    <source>
        <strain evidence="1 2">NRRL 20459</strain>
    </source>
</reference>
<name>A0A8H4LFP8_9HYPO</name>
<dbReference type="Proteomes" id="UP000554235">
    <property type="component" value="Unassembled WGS sequence"/>
</dbReference>
<keyword evidence="2" id="KW-1185">Reference proteome</keyword>
<dbReference type="EMBL" id="JAADYS010000644">
    <property type="protein sequence ID" value="KAF4468191.1"/>
    <property type="molecule type" value="Genomic_DNA"/>
</dbReference>
<sequence length="237" mass="25603">MPASHVLEQLKKIPPGQTTNATDQPALADPTVPYLHTDATRTIARPAVSTVVGRLDVAVDPKRWCVAVLPPTSCGAPLWRPTLPVPPTSVPLRSVESLTSLASLGSFKVNPQTWHQQPLPRVATSARSIDSFFLQLATGRSFFDSFPLRPNLALWNVKDTETEQITDVGGSFCLASSTPLYQQASACTTPSAAAGHIHGHGPRSGVSKHPWWNDSAFHSLEQDSDLDVLRRRFAGKG</sequence>
<organism evidence="1 2">
    <name type="scientific">Fusarium albosuccineum</name>
    <dbReference type="NCBI Taxonomy" id="1237068"/>
    <lineage>
        <taxon>Eukaryota</taxon>
        <taxon>Fungi</taxon>
        <taxon>Dikarya</taxon>
        <taxon>Ascomycota</taxon>
        <taxon>Pezizomycotina</taxon>
        <taxon>Sordariomycetes</taxon>
        <taxon>Hypocreomycetidae</taxon>
        <taxon>Hypocreales</taxon>
        <taxon>Nectriaceae</taxon>
        <taxon>Fusarium</taxon>
        <taxon>Fusarium decemcellulare species complex</taxon>
    </lineage>
</organism>
<comment type="caution">
    <text evidence="1">The sequence shown here is derived from an EMBL/GenBank/DDBJ whole genome shotgun (WGS) entry which is preliminary data.</text>
</comment>
<dbReference type="AlphaFoldDB" id="A0A8H4LFP8"/>